<keyword evidence="1" id="KW-0805">Transcription regulation</keyword>
<evidence type="ECO:0000313" key="5">
    <source>
        <dbReference type="EMBL" id="GMH08963.1"/>
    </source>
</evidence>
<comment type="caution">
    <text evidence="5">The sequence shown here is derived from an EMBL/GenBank/DDBJ whole genome shotgun (WGS) entry which is preliminary data.</text>
</comment>
<reference evidence="5" key="1">
    <citation type="submission" date="2023-05" db="EMBL/GenBank/DDBJ databases">
        <title>Nepenthes gracilis genome sequencing.</title>
        <authorList>
            <person name="Fukushima K."/>
        </authorList>
    </citation>
    <scope>NUCLEOTIDE SEQUENCE</scope>
    <source>
        <strain evidence="5">SING2019-196</strain>
    </source>
</reference>
<gene>
    <name evidence="5" type="ORF">Nepgr_010803</name>
</gene>
<dbReference type="Proteomes" id="UP001279734">
    <property type="component" value="Unassembled WGS sequence"/>
</dbReference>
<dbReference type="Pfam" id="PF03514">
    <property type="entry name" value="GRAS"/>
    <property type="match status" value="1"/>
</dbReference>
<protein>
    <recommendedName>
        <fullName evidence="7">Scarecrow-like protein 8</fullName>
    </recommendedName>
</protein>
<evidence type="ECO:0000256" key="2">
    <source>
        <dbReference type="ARBA" id="ARBA00023163"/>
    </source>
</evidence>
<dbReference type="PROSITE" id="PS50985">
    <property type="entry name" value="GRAS"/>
    <property type="match status" value="1"/>
</dbReference>
<keyword evidence="6" id="KW-1185">Reference proteome</keyword>
<feature type="short sequence motif" description="VHIID" evidence="3">
    <location>
        <begin position="404"/>
        <end position="408"/>
    </location>
</feature>
<sequence length="673" mass="73728">MSSGFSGGGGPEFLGGGGRSMVEIGSSLIDGNQGSHRFQQHQQVIPGILADPSSQIGHRRLDLIGKRSLADFQTYQQIHLQHQQKQQPPFALLQQQLQQQQLQQSLTHLQRQQQQQGLGLFLRSVKQKINYQNHALDSCSPNITQEIPSSLSISPDTRFGVPVYQQLRPNPISLINNNYSNVLQNPLVSANPVLNPIFSGNGCFKFEPKSDSVGQETKNNSTSTLLDTLQELEKQLLDDNDENGDAVSVITNSEWSETFQNLMGPSPVQTKSMIASSSPTSSSSSSSCSSSAVSPPATKQLITDAAAAISEGKTETATEILARLSQVANAKGNPEQRLVAYMGNALRSRACPNDYPPPVMELYSKEHIGCMYSLLDLSPCFKFGLLAANLVMLEAIALEKATKVHIVDFDFGHGGQYLNLIHSLAERQSPIGRLSTEVKITAVTTELVRHTNGNNGVESVRDGLFKLAERVGVALKFNSVTRTINELTRVSLGCEEDEAVVVNSAFNLYRLPDESVSVENLRDELLRRVKGLRPRVVTLVEQEMNGNTAPFLTRVSEACGYYGTLFDSLDSTIPRDNMDRVRIEEGLGRKLANSVACEGRERVERCEVFGKWRARMGMAGFQLDPLSQSVTESIRSKLNSARGVNPGFTVREDNGGVGFGWMGRTLTVASAWR</sequence>
<proteinExistence type="inferred from homology"/>
<feature type="region of interest" description="Leucine repeat II (LRII)" evidence="3">
    <location>
        <begin position="459"/>
        <end position="491"/>
    </location>
</feature>
<dbReference type="AlphaFoldDB" id="A0AAD3SD36"/>
<comment type="caution">
    <text evidence="3">Lacks conserved residue(s) required for the propagation of feature annotation.</text>
</comment>
<evidence type="ECO:0008006" key="7">
    <source>
        <dbReference type="Google" id="ProtNLM"/>
    </source>
</evidence>
<evidence type="ECO:0000313" key="6">
    <source>
        <dbReference type="Proteomes" id="UP001279734"/>
    </source>
</evidence>
<feature type="compositionally biased region" description="Polar residues" evidence="4">
    <location>
        <begin position="261"/>
        <end position="274"/>
    </location>
</feature>
<dbReference type="PANTHER" id="PTHR31636">
    <property type="entry name" value="OSJNBA0084A10.13 PROTEIN-RELATED"/>
    <property type="match status" value="1"/>
</dbReference>
<dbReference type="InterPro" id="IPR005202">
    <property type="entry name" value="TF_GRAS"/>
</dbReference>
<evidence type="ECO:0000256" key="3">
    <source>
        <dbReference type="PROSITE-ProRule" id="PRU01191"/>
    </source>
</evidence>
<keyword evidence="2" id="KW-0804">Transcription</keyword>
<comment type="similarity">
    <text evidence="3">Belongs to the GRAS family.</text>
</comment>
<organism evidence="5 6">
    <name type="scientific">Nepenthes gracilis</name>
    <name type="common">Slender pitcher plant</name>
    <dbReference type="NCBI Taxonomy" id="150966"/>
    <lineage>
        <taxon>Eukaryota</taxon>
        <taxon>Viridiplantae</taxon>
        <taxon>Streptophyta</taxon>
        <taxon>Embryophyta</taxon>
        <taxon>Tracheophyta</taxon>
        <taxon>Spermatophyta</taxon>
        <taxon>Magnoliopsida</taxon>
        <taxon>eudicotyledons</taxon>
        <taxon>Gunneridae</taxon>
        <taxon>Pentapetalae</taxon>
        <taxon>Caryophyllales</taxon>
        <taxon>Nepenthaceae</taxon>
        <taxon>Nepenthes</taxon>
    </lineage>
</organism>
<evidence type="ECO:0000256" key="4">
    <source>
        <dbReference type="SAM" id="MobiDB-lite"/>
    </source>
</evidence>
<name>A0AAD3SD36_NEPGR</name>
<feature type="region of interest" description="SAW" evidence="3">
    <location>
        <begin position="596"/>
        <end position="673"/>
    </location>
</feature>
<feature type="region of interest" description="Disordered" evidence="4">
    <location>
        <begin position="261"/>
        <end position="294"/>
    </location>
</feature>
<dbReference type="EMBL" id="BSYO01000008">
    <property type="protein sequence ID" value="GMH08963.1"/>
    <property type="molecule type" value="Genomic_DNA"/>
</dbReference>
<evidence type="ECO:0000256" key="1">
    <source>
        <dbReference type="ARBA" id="ARBA00023015"/>
    </source>
</evidence>
<feature type="compositionally biased region" description="Low complexity" evidence="4">
    <location>
        <begin position="275"/>
        <end position="294"/>
    </location>
</feature>
<accession>A0AAD3SD36</accession>